<proteinExistence type="predicted"/>
<accession>A0AAV7ZW18</accession>
<feature type="compositionally biased region" description="Low complexity" evidence="1">
    <location>
        <begin position="467"/>
        <end position="486"/>
    </location>
</feature>
<feature type="compositionally biased region" description="Basic and acidic residues" evidence="1">
    <location>
        <begin position="343"/>
        <end position="358"/>
    </location>
</feature>
<feature type="compositionally biased region" description="Basic and acidic residues" evidence="1">
    <location>
        <begin position="511"/>
        <end position="520"/>
    </location>
</feature>
<dbReference type="Proteomes" id="UP001146793">
    <property type="component" value="Unassembled WGS sequence"/>
</dbReference>
<protein>
    <submittedName>
        <fullName evidence="2">Retinitis pigmentosa gtpase regulator a-related</fullName>
    </submittedName>
</protein>
<organism evidence="2 3">
    <name type="scientific">Anaeramoeba flamelloides</name>
    <dbReference type="NCBI Taxonomy" id="1746091"/>
    <lineage>
        <taxon>Eukaryota</taxon>
        <taxon>Metamonada</taxon>
        <taxon>Anaeramoebidae</taxon>
        <taxon>Anaeramoeba</taxon>
    </lineage>
</organism>
<feature type="region of interest" description="Disordered" evidence="1">
    <location>
        <begin position="465"/>
        <end position="544"/>
    </location>
</feature>
<name>A0AAV7ZW18_9EUKA</name>
<evidence type="ECO:0000313" key="2">
    <source>
        <dbReference type="EMBL" id="KAJ3444099.1"/>
    </source>
</evidence>
<feature type="compositionally biased region" description="Basic residues" evidence="1">
    <location>
        <begin position="219"/>
        <end position="241"/>
    </location>
</feature>
<evidence type="ECO:0000313" key="3">
    <source>
        <dbReference type="Proteomes" id="UP001146793"/>
    </source>
</evidence>
<comment type="caution">
    <text evidence="2">The sequence shown here is derived from an EMBL/GenBank/DDBJ whole genome shotgun (WGS) entry which is preliminary data.</text>
</comment>
<sequence length="572" mass="67993">MIQLTFSPELISKDIEQAKNDFKGVTPFRKRLKMLHKWRPKGVIGLDISNLKKTFLKRTPKTAILQPIKIKRDCINDLVLLTNKPKKSIERGLATFFKKYFLLHNISNYSREWLIFGPEGYNLDESFGEKGDKIKIKSKPKMKIKTKQKLIKKPSQMKNRKKHKRQLKKWRTNKHTKGRIRNKSKANAPLITPSSKETFLKRKSKQKTKINKSFPTKIQIKKKKKLQLKNKKQKQKQKQKRSYQNQISKNKKLDFSLDKTKLNWFPLDSFVNSDFSDFHTFFNENMEKSKLALATSSDDKKKVFNISLENNYLSHNLNKDNFGKEFDLEEEFTDFEFDQKNKVFNNEEKEEDNGYEKEREEEEKEEEKEEEDEEVKEEEEEYLSTPKVKKHSLITKRRSPNVRKRLFHEDDQVLIDLSRSPAIPLKKSFKKNHTLSNPKKILRNPLQIHEFSNYKEYEEQDQIEMNSPISHLSSPDSSFSFSISSDLESDNDLFKENQQTKQAQLQQLENQQDKKRKEDQREDDDNAEFWDLSSPQMDLPEDEWFGYTNPLTTYDDNNYQQDLDFDIISGLN</sequence>
<feature type="region of interest" description="Disordered" evidence="1">
    <location>
        <begin position="343"/>
        <end position="384"/>
    </location>
</feature>
<feature type="compositionally biased region" description="Low complexity" evidence="1">
    <location>
        <begin position="496"/>
        <end position="510"/>
    </location>
</feature>
<feature type="region of interest" description="Disordered" evidence="1">
    <location>
        <begin position="151"/>
        <end position="247"/>
    </location>
</feature>
<dbReference type="EMBL" id="JANTQA010000023">
    <property type="protein sequence ID" value="KAJ3444099.1"/>
    <property type="molecule type" value="Genomic_DNA"/>
</dbReference>
<feature type="compositionally biased region" description="Basic residues" evidence="1">
    <location>
        <begin position="201"/>
        <end position="210"/>
    </location>
</feature>
<dbReference type="AlphaFoldDB" id="A0AAV7ZW18"/>
<feature type="compositionally biased region" description="Basic residues" evidence="1">
    <location>
        <begin position="158"/>
        <end position="184"/>
    </location>
</feature>
<feature type="compositionally biased region" description="Acidic residues" evidence="1">
    <location>
        <begin position="359"/>
        <end position="382"/>
    </location>
</feature>
<evidence type="ECO:0000256" key="1">
    <source>
        <dbReference type="SAM" id="MobiDB-lite"/>
    </source>
</evidence>
<reference evidence="2" key="1">
    <citation type="submission" date="2022-08" db="EMBL/GenBank/DDBJ databases">
        <title>Novel sulphate-reducing endosymbionts in the free-living metamonad Anaeramoeba.</title>
        <authorList>
            <person name="Jerlstrom-Hultqvist J."/>
            <person name="Cepicka I."/>
            <person name="Gallot-Lavallee L."/>
            <person name="Salas-Leiva D."/>
            <person name="Curtis B.A."/>
            <person name="Zahonova K."/>
            <person name="Pipaliya S."/>
            <person name="Dacks J."/>
            <person name="Roger A.J."/>
        </authorList>
    </citation>
    <scope>NUCLEOTIDE SEQUENCE</scope>
    <source>
        <strain evidence="2">Busselton2</strain>
    </source>
</reference>
<gene>
    <name evidence="2" type="ORF">M0812_09949</name>
</gene>